<dbReference type="InterPro" id="IPR001757">
    <property type="entry name" value="P_typ_ATPase"/>
</dbReference>
<dbReference type="AlphaFoldDB" id="A0A315VL94"/>
<dbReference type="GO" id="GO:0005524">
    <property type="term" value="F:ATP binding"/>
    <property type="evidence" value="ECO:0007669"/>
    <property type="project" value="UniProtKB-UniRule"/>
</dbReference>
<dbReference type="Pfam" id="PF13246">
    <property type="entry name" value="Cation_ATPase"/>
    <property type="match status" value="1"/>
</dbReference>
<evidence type="ECO:0000256" key="13">
    <source>
        <dbReference type="ARBA" id="ARBA00023055"/>
    </source>
</evidence>
<feature type="region of interest" description="Disordered" evidence="20">
    <location>
        <begin position="543"/>
        <end position="563"/>
    </location>
</feature>
<evidence type="ECO:0000256" key="5">
    <source>
        <dbReference type="ARBA" id="ARBA00022692"/>
    </source>
</evidence>
<feature type="binding site" evidence="17">
    <location>
        <position position="757"/>
    </location>
    <ligand>
        <name>ATP</name>
        <dbReference type="ChEBI" id="CHEBI:30616"/>
    </ligand>
</feature>
<dbReference type="Gene3D" id="2.70.150.10">
    <property type="entry name" value="Calcium-transporting ATPase, cytoplasmic transduction domain A"/>
    <property type="match status" value="1"/>
</dbReference>
<feature type="binding site" evidence="17">
    <location>
        <position position="759"/>
    </location>
    <ligand>
        <name>ATP</name>
        <dbReference type="ChEBI" id="CHEBI:30616"/>
    </ligand>
</feature>
<dbReference type="Pfam" id="PF00122">
    <property type="entry name" value="E1-E2_ATPase"/>
    <property type="match status" value="1"/>
</dbReference>
<evidence type="ECO:0000256" key="8">
    <source>
        <dbReference type="ARBA" id="ARBA00022840"/>
    </source>
</evidence>
<feature type="binding site" evidence="17">
    <location>
        <position position="418"/>
    </location>
    <ligand>
        <name>ATP</name>
        <dbReference type="ChEBI" id="CHEBI:30616"/>
    </ligand>
</feature>
<feature type="active site" description="4-aspartylphosphate intermediate" evidence="16">
    <location>
        <position position="418"/>
    </location>
</feature>
<feature type="domain" description="P-type ATPase A" evidence="21">
    <location>
        <begin position="153"/>
        <end position="286"/>
    </location>
</feature>
<evidence type="ECO:0000256" key="12">
    <source>
        <dbReference type="ARBA" id="ARBA00023034"/>
    </source>
</evidence>
<feature type="binding site" evidence="17">
    <location>
        <position position="881"/>
    </location>
    <ligand>
        <name>ATP</name>
        <dbReference type="ChEBI" id="CHEBI:30616"/>
    </ligand>
</feature>
<dbReference type="Gene3D" id="3.40.50.1000">
    <property type="entry name" value="HAD superfamily/HAD-like"/>
    <property type="match status" value="1"/>
</dbReference>
<dbReference type="PANTHER" id="PTHR24092">
    <property type="entry name" value="PROBABLE PHOSPHOLIPID-TRANSPORTING ATPASE"/>
    <property type="match status" value="1"/>
</dbReference>
<comment type="similarity">
    <text evidence="3 19">Belongs to the cation transport ATPase (P-type) (TC 3.A.3) family. Type IV subfamily.</text>
</comment>
<protein>
    <recommendedName>
        <fullName evidence="19">Phospholipid-transporting ATPase</fullName>
        <ecNumber evidence="19">7.6.2.1</ecNumber>
    </recommendedName>
</protein>
<dbReference type="Gene3D" id="3.40.1110.10">
    <property type="entry name" value="Calcium-transporting ATPase, cytoplasmic domain N"/>
    <property type="match status" value="1"/>
</dbReference>
<evidence type="ECO:0000256" key="16">
    <source>
        <dbReference type="PIRSR" id="PIRSR606539-1"/>
    </source>
</evidence>
<dbReference type="InterPro" id="IPR023214">
    <property type="entry name" value="HAD_sf"/>
</dbReference>
<organism evidence="23 24">
    <name type="scientific">Gambusia affinis</name>
    <name type="common">Western mosquitofish</name>
    <name type="synonym">Heterandria affinis</name>
    <dbReference type="NCBI Taxonomy" id="33528"/>
    <lineage>
        <taxon>Eukaryota</taxon>
        <taxon>Metazoa</taxon>
        <taxon>Chordata</taxon>
        <taxon>Craniata</taxon>
        <taxon>Vertebrata</taxon>
        <taxon>Euteleostomi</taxon>
        <taxon>Actinopterygii</taxon>
        <taxon>Neopterygii</taxon>
        <taxon>Teleostei</taxon>
        <taxon>Neoteleostei</taxon>
        <taxon>Acanthomorphata</taxon>
        <taxon>Ovalentaria</taxon>
        <taxon>Atherinomorphae</taxon>
        <taxon>Cyprinodontiformes</taxon>
        <taxon>Poeciliidae</taxon>
        <taxon>Poeciliinae</taxon>
        <taxon>Gambusia</taxon>
    </lineage>
</organism>
<keyword evidence="5 19" id="KW-0812">Transmembrane</keyword>
<dbReference type="EMBL" id="NHOQ01001458">
    <property type="protein sequence ID" value="PWA24285.1"/>
    <property type="molecule type" value="Genomic_DNA"/>
</dbReference>
<dbReference type="FunFam" id="3.40.50.1000:FF:000009">
    <property type="entry name" value="Phospholipid-transporting ATPase"/>
    <property type="match status" value="1"/>
</dbReference>
<feature type="binding site" evidence="17">
    <location>
        <position position="636"/>
    </location>
    <ligand>
        <name>ATP</name>
        <dbReference type="ChEBI" id="CHEBI:30616"/>
    </ligand>
</feature>
<dbReference type="GO" id="GO:0005886">
    <property type="term" value="C:plasma membrane"/>
    <property type="evidence" value="ECO:0007669"/>
    <property type="project" value="TreeGrafter"/>
</dbReference>
<dbReference type="SUPFAM" id="SSF81665">
    <property type="entry name" value="Calcium ATPase, transmembrane domain M"/>
    <property type="match status" value="1"/>
</dbReference>
<keyword evidence="14 19" id="KW-0472">Membrane</keyword>
<feature type="binding site" evidence="18">
    <location>
        <position position="420"/>
    </location>
    <ligand>
        <name>Mg(2+)</name>
        <dbReference type="ChEBI" id="CHEBI:18420"/>
    </ligand>
</feature>
<feature type="binding site" evidence="17">
    <location>
        <position position="857"/>
    </location>
    <ligand>
        <name>ATP</name>
        <dbReference type="ChEBI" id="CHEBI:30616"/>
    </ligand>
</feature>
<evidence type="ECO:0000256" key="7">
    <source>
        <dbReference type="ARBA" id="ARBA00022741"/>
    </source>
</evidence>
<dbReference type="FunFam" id="3.40.1110.10:FF:000008">
    <property type="entry name" value="Phospholipid-transporting ATPase"/>
    <property type="match status" value="1"/>
</dbReference>
<evidence type="ECO:0000256" key="17">
    <source>
        <dbReference type="PIRSR" id="PIRSR606539-2"/>
    </source>
</evidence>
<feature type="binding site" evidence="17">
    <location>
        <position position="677"/>
    </location>
    <ligand>
        <name>ATP</name>
        <dbReference type="ChEBI" id="CHEBI:30616"/>
    </ligand>
</feature>
<evidence type="ECO:0000256" key="2">
    <source>
        <dbReference type="ARBA" id="ARBA00004166"/>
    </source>
</evidence>
<comment type="catalytic activity">
    <reaction evidence="15 19">
        <text>ATP + H2O + phospholipidSide 1 = ADP + phosphate + phospholipidSide 2.</text>
        <dbReference type="EC" id="7.6.2.1"/>
    </reaction>
</comment>
<dbReference type="GO" id="GO:0000287">
    <property type="term" value="F:magnesium ion binding"/>
    <property type="evidence" value="ECO:0007669"/>
    <property type="project" value="UniProtKB-UniRule"/>
</dbReference>
<dbReference type="GO" id="GO:0006890">
    <property type="term" value="P:retrograde vesicle-mediated transport, Golgi to endoplasmic reticulum"/>
    <property type="evidence" value="ECO:0007669"/>
    <property type="project" value="TreeGrafter"/>
</dbReference>
<evidence type="ECO:0000256" key="10">
    <source>
        <dbReference type="ARBA" id="ARBA00022967"/>
    </source>
</evidence>
<feature type="transmembrane region" description="Helical" evidence="19">
    <location>
        <begin position="108"/>
        <end position="127"/>
    </location>
</feature>
<feature type="binding site" evidence="17">
    <location>
        <position position="880"/>
    </location>
    <ligand>
        <name>ATP</name>
        <dbReference type="ChEBI" id="CHEBI:30616"/>
    </ligand>
</feature>
<dbReference type="InterPro" id="IPR008250">
    <property type="entry name" value="ATPase_P-typ_transduc_dom_A_sf"/>
</dbReference>
<feature type="binding site" evidence="17">
    <location>
        <position position="758"/>
    </location>
    <ligand>
        <name>ATP</name>
        <dbReference type="ChEBI" id="CHEBI:30616"/>
    </ligand>
</feature>
<dbReference type="InterPro" id="IPR023298">
    <property type="entry name" value="ATPase_P-typ_TM_dom_sf"/>
</dbReference>
<feature type="binding site" evidence="17">
    <location>
        <position position="419"/>
    </location>
    <ligand>
        <name>ATP</name>
        <dbReference type="ChEBI" id="CHEBI:30616"/>
    </ligand>
</feature>
<dbReference type="GO" id="GO:0005768">
    <property type="term" value="C:endosome"/>
    <property type="evidence" value="ECO:0007669"/>
    <property type="project" value="TreeGrafter"/>
</dbReference>
<feature type="binding site" evidence="17">
    <location>
        <position position="570"/>
    </location>
    <ligand>
        <name>ATP</name>
        <dbReference type="ChEBI" id="CHEBI:30616"/>
    </ligand>
</feature>
<feature type="domain" description="P-type ATPase C-terminal" evidence="22">
    <location>
        <begin position="904"/>
        <end position="1148"/>
    </location>
</feature>
<dbReference type="SUPFAM" id="SSF56784">
    <property type="entry name" value="HAD-like"/>
    <property type="match status" value="1"/>
</dbReference>
<accession>A0A315VL94</accession>
<evidence type="ECO:0000259" key="22">
    <source>
        <dbReference type="Pfam" id="PF16212"/>
    </source>
</evidence>
<feature type="binding site" evidence="17">
    <location>
        <position position="420"/>
    </location>
    <ligand>
        <name>ATP</name>
        <dbReference type="ChEBI" id="CHEBI:30616"/>
    </ligand>
</feature>
<keyword evidence="6 18" id="KW-0479">Metal-binding</keyword>
<name>A0A315VL94_GAMAF</name>
<evidence type="ECO:0000256" key="14">
    <source>
        <dbReference type="ARBA" id="ARBA00023136"/>
    </source>
</evidence>
<feature type="binding site" evidence="17">
    <location>
        <position position="851"/>
    </location>
    <ligand>
        <name>ATP</name>
        <dbReference type="ChEBI" id="CHEBI:30616"/>
    </ligand>
</feature>
<keyword evidence="11 19" id="KW-1133">Transmembrane helix</keyword>
<dbReference type="EC" id="7.6.2.1" evidence="19"/>
<evidence type="ECO:0000259" key="21">
    <source>
        <dbReference type="Pfam" id="PF00122"/>
    </source>
</evidence>
<sequence length="1156" mass="128870">MPRCPTSLRFSLEDEPSNLDEMPLMMSEEGFENDESDYQTLPRARRGQRRRGLGWFLLGGWENQDQNLKLCVCVSQVLYQQFKFFLNLYFLVVACSQFVPALKIGYLYTYWAPLGFVLAVTMVREAVDEVRRYQRDKEMNSQLYSKLTVRGKIQVKSSDIQVGDLIIVEKNQRIPADMIFLRTSEKTGACFIRTEQLDGETDWKLKVAVSCTQRLAAVGDLFSISAFVYAQKPQLDIHTFEGNFTREDVEPQIHESLSIDNTLWASAVVASGTVIGVVIYTGKETRSVLNTSHAKNKVGLLDLELNRLTKALFLAQLVLSIVMVALQGFVGPWFRNLFRFVVLFSYIIPIRCCEILTRCASGRVSPGLQVGYNLRVNLDMGKSAYGWMITRDENIPGTVVRTSTIPEELGRLVYLLTDKTGAGCIPTQNRIFSSLSGSSLTQTVFALPAGTLTQNEMVFKRLHLGTVAYGNDTMDEIQSHIVQSYAQCPAQLAGGGAGNAAMARSNPPQGPKVRKSVSSRIHEAVKAVALCHNVTPVYESHAAAGETESAEADQDFSDDNRTYQASSPDEVALVRWTESVGLTLVNRDLTSLQLRTPSGQILSFLILQVFPFTSESKRMGIIIREEATGEITFYMKGADVAMATIVQYNDWLEEETVMKAISFASCQCGNMAREGLRTLVVAKKCLSEEQYQDFESRYSQAKLSLLDRALKVAAVVESLEREMELLCLTGVEDQLQADVRPTLELLRNAGIKVWMLTGDKMETATCIAKSSHLVSRTQDVHVFKPVSQADCAFGSHQVCSRGEAHLELNAFRRKHDCALVVSGDSLEVCLRYYEHEFVELACQCPAVVCCRCSPTQKAQIVRLLQQHTANRTCAIGDGGNDVSMIQAADCGIGIEGKEGKQASLAADFSVSQFRHVGRLLMVHGRNSYKRSAALGQFVMHRGMIISTMQAVFSSVFFFASVPLYQGFLMVGYATIYTMFPVFSLVLDQDVKPETALLYPELYKDLTKVPSSVLGRSLSFKTFLIWVLISIYQGGILMYGALVLFESEFVHVVAISFTALVLTELLMVALTVRTWHWLMVLAEFFSLGCYLASLAFLNEYFGIGRVSFGAFLDLSFITTWPFLWKVSAITLVSCLPLYIIKYLKRKFSPPSYSKLSS</sequence>
<feature type="binding site" evidence="18">
    <location>
        <position position="877"/>
    </location>
    <ligand>
        <name>Mg(2+)</name>
        <dbReference type="ChEBI" id="CHEBI:18420"/>
    </ligand>
</feature>
<dbReference type="PRINTS" id="PR00119">
    <property type="entry name" value="CATATPASE"/>
</dbReference>
<dbReference type="InterPro" id="IPR036412">
    <property type="entry name" value="HAD-like_sf"/>
</dbReference>
<dbReference type="NCBIfam" id="TIGR01652">
    <property type="entry name" value="ATPase-Plipid"/>
    <property type="match status" value="1"/>
</dbReference>
<dbReference type="InterPro" id="IPR006539">
    <property type="entry name" value="P-type_ATPase_IV"/>
</dbReference>
<evidence type="ECO:0000256" key="18">
    <source>
        <dbReference type="PIRSR" id="PIRSR606539-3"/>
    </source>
</evidence>
<feature type="binding site" evidence="18">
    <location>
        <position position="418"/>
    </location>
    <ligand>
        <name>Mg(2+)</name>
        <dbReference type="ChEBI" id="CHEBI:18420"/>
    </ligand>
</feature>
<reference evidence="23 24" key="1">
    <citation type="journal article" date="2018" name="G3 (Bethesda)">
        <title>A High-Quality Reference Genome for the Invasive Mosquitofish Gambusia affinis Using a Chicago Library.</title>
        <authorList>
            <person name="Hoffberg S.L."/>
            <person name="Troendle N.J."/>
            <person name="Glenn T.C."/>
            <person name="Mahmud O."/>
            <person name="Louha S."/>
            <person name="Chalopin D."/>
            <person name="Bennetzen J.L."/>
            <person name="Mauricio R."/>
        </authorList>
    </citation>
    <scope>NUCLEOTIDE SEQUENCE [LARGE SCALE GENOMIC DNA]</scope>
    <source>
        <strain evidence="23">NE01/NJP1002.9</strain>
        <tissue evidence="23">Muscle</tissue>
    </source>
</reference>
<comment type="caution">
    <text evidence="23">The sequence shown here is derived from an EMBL/GenBank/DDBJ whole genome shotgun (WGS) entry which is preliminary data.</text>
</comment>
<keyword evidence="4" id="KW-0813">Transport</keyword>
<feature type="transmembrane region" description="Helical" evidence="19">
    <location>
        <begin position="1022"/>
        <end position="1042"/>
    </location>
</feature>
<dbReference type="Pfam" id="PF16212">
    <property type="entry name" value="PhoLip_ATPase_C"/>
    <property type="match status" value="1"/>
</dbReference>
<evidence type="ECO:0000256" key="3">
    <source>
        <dbReference type="ARBA" id="ARBA00008109"/>
    </source>
</evidence>
<dbReference type="GO" id="GO:0140326">
    <property type="term" value="F:ATPase-coupled intramembrane lipid transporter activity"/>
    <property type="evidence" value="ECO:0007669"/>
    <property type="project" value="UniProtKB-EC"/>
</dbReference>
<feature type="transmembrane region" description="Helical" evidence="19">
    <location>
        <begin position="311"/>
        <end position="330"/>
    </location>
</feature>
<evidence type="ECO:0000256" key="4">
    <source>
        <dbReference type="ARBA" id="ARBA00022448"/>
    </source>
</evidence>
<feature type="transmembrane region" description="Helical" evidence="19">
    <location>
        <begin position="967"/>
        <end position="986"/>
    </location>
</feature>
<feature type="transmembrane region" description="Helical" evidence="19">
    <location>
        <begin position="1048"/>
        <end position="1069"/>
    </location>
</feature>
<evidence type="ECO:0000256" key="9">
    <source>
        <dbReference type="ARBA" id="ARBA00022842"/>
    </source>
</evidence>
<feature type="binding site" evidence="18">
    <location>
        <position position="881"/>
    </location>
    <ligand>
        <name>Mg(2+)</name>
        <dbReference type="ChEBI" id="CHEBI:18420"/>
    </ligand>
</feature>
<dbReference type="InterPro" id="IPR059000">
    <property type="entry name" value="ATPase_P-type_domA"/>
</dbReference>
<keyword evidence="12" id="KW-0333">Golgi apparatus</keyword>
<evidence type="ECO:0000313" key="24">
    <source>
        <dbReference type="Proteomes" id="UP000250572"/>
    </source>
</evidence>
<dbReference type="PANTHER" id="PTHR24092:SF50">
    <property type="entry name" value="PHOSPHOLIPID-TRANSPORTING ATPASE IIB-RELATED"/>
    <property type="match status" value="1"/>
</dbReference>
<dbReference type="GO" id="GO:0005802">
    <property type="term" value="C:trans-Golgi network"/>
    <property type="evidence" value="ECO:0007669"/>
    <property type="project" value="TreeGrafter"/>
</dbReference>
<keyword evidence="8 17" id="KW-0067">ATP-binding</keyword>
<evidence type="ECO:0000256" key="1">
    <source>
        <dbReference type="ARBA" id="ARBA00001946"/>
    </source>
</evidence>
<evidence type="ECO:0000256" key="11">
    <source>
        <dbReference type="ARBA" id="ARBA00022989"/>
    </source>
</evidence>
<dbReference type="InterPro" id="IPR032630">
    <property type="entry name" value="P_typ_ATPase_c"/>
</dbReference>
<evidence type="ECO:0000256" key="20">
    <source>
        <dbReference type="SAM" id="MobiDB-lite"/>
    </source>
</evidence>
<dbReference type="SUPFAM" id="SSF81660">
    <property type="entry name" value="Metal cation-transporting ATPase, ATP-binding domain N"/>
    <property type="match status" value="1"/>
</dbReference>
<dbReference type="GO" id="GO:0006897">
    <property type="term" value="P:endocytosis"/>
    <property type="evidence" value="ECO:0007669"/>
    <property type="project" value="TreeGrafter"/>
</dbReference>
<evidence type="ECO:0000256" key="19">
    <source>
        <dbReference type="RuleBase" id="RU362033"/>
    </source>
</evidence>
<evidence type="ECO:0000313" key="23">
    <source>
        <dbReference type="EMBL" id="PWA24285.1"/>
    </source>
</evidence>
<keyword evidence="24" id="KW-1185">Reference proteome</keyword>
<dbReference type="GO" id="GO:0045332">
    <property type="term" value="P:phospholipid translocation"/>
    <property type="evidence" value="ECO:0007669"/>
    <property type="project" value="TreeGrafter"/>
</dbReference>
<dbReference type="STRING" id="33528.ENSGAFP00000021675"/>
<feature type="transmembrane region" description="Helical" evidence="19">
    <location>
        <begin position="1076"/>
        <end position="1096"/>
    </location>
</feature>
<dbReference type="GO" id="GO:0016887">
    <property type="term" value="F:ATP hydrolysis activity"/>
    <property type="evidence" value="ECO:0007669"/>
    <property type="project" value="InterPro"/>
</dbReference>
<evidence type="ECO:0000256" key="15">
    <source>
        <dbReference type="ARBA" id="ARBA00034036"/>
    </source>
</evidence>
<keyword evidence="7 17" id="KW-0547">Nucleotide-binding</keyword>
<feature type="binding site" evidence="17">
    <location>
        <position position="612"/>
    </location>
    <ligand>
        <name>ATP</name>
        <dbReference type="ChEBI" id="CHEBI:30616"/>
    </ligand>
</feature>
<dbReference type="InterPro" id="IPR023299">
    <property type="entry name" value="ATPase_P-typ_cyto_dom_N"/>
</dbReference>
<dbReference type="CDD" id="cd07541">
    <property type="entry name" value="P-type_ATPase_APLT_Neo1-like"/>
    <property type="match status" value="1"/>
</dbReference>
<evidence type="ECO:0000256" key="6">
    <source>
        <dbReference type="ARBA" id="ARBA00022723"/>
    </source>
</evidence>
<comment type="subcellular location">
    <subcellularLocation>
        <location evidence="2">Golgi apparatus</location>
        <location evidence="2">trans-Golgi network membrane</location>
        <topology evidence="2">Multi-pass membrane protein</topology>
    </subcellularLocation>
    <subcellularLocation>
        <location evidence="19">Membrane</location>
        <topology evidence="19">Multi-pass membrane protein</topology>
    </subcellularLocation>
</comment>
<keyword evidence="13" id="KW-0445">Lipid transport</keyword>
<comment type="cofactor">
    <cofactor evidence="1 18">
        <name>Mg(2+)</name>
        <dbReference type="ChEBI" id="CHEBI:18420"/>
    </cofactor>
</comment>
<dbReference type="NCBIfam" id="TIGR01494">
    <property type="entry name" value="ATPase_P-type"/>
    <property type="match status" value="2"/>
</dbReference>
<feature type="compositionally biased region" description="Acidic residues" evidence="20">
    <location>
        <begin position="548"/>
        <end position="557"/>
    </location>
</feature>
<dbReference type="Proteomes" id="UP000250572">
    <property type="component" value="Unassembled WGS sequence"/>
</dbReference>
<keyword evidence="9 18" id="KW-0460">Magnesium</keyword>
<dbReference type="SUPFAM" id="SSF81653">
    <property type="entry name" value="Calcium ATPase, transduction domain A"/>
    <property type="match status" value="1"/>
</dbReference>
<keyword evidence="10 19" id="KW-1278">Translocase</keyword>
<feature type="transmembrane region" description="Helical" evidence="19">
    <location>
        <begin position="84"/>
        <end position="102"/>
    </location>
</feature>
<feature type="transmembrane region" description="Helical" evidence="19">
    <location>
        <begin position="1116"/>
        <end position="1139"/>
    </location>
</feature>
<proteinExistence type="inferred from homology"/>
<gene>
    <name evidence="23" type="ORF">CCH79_00020425</name>
</gene>